<name>A0ABC9NSD0_ESCAT</name>
<sequence length="50" mass="5606">MNCKPDNPKHTVYFPPENAFIYLQTAKDNLPVSPAEMNGKRFSHEAGGRS</sequence>
<organism evidence="1 2">
    <name type="scientific">Escherichia albertii (strain TW07627)</name>
    <dbReference type="NCBI Taxonomy" id="502347"/>
    <lineage>
        <taxon>Bacteria</taxon>
        <taxon>Pseudomonadati</taxon>
        <taxon>Pseudomonadota</taxon>
        <taxon>Gammaproteobacteria</taxon>
        <taxon>Enterobacterales</taxon>
        <taxon>Enterobacteriaceae</taxon>
        <taxon>Escherichia</taxon>
    </lineage>
</organism>
<evidence type="ECO:0000313" key="1">
    <source>
        <dbReference type="EMBL" id="EDS93112.1"/>
    </source>
</evidence>
<protein>
    <submittedName>
        <fullName evidence="1">Uncharacterized protein</fullName>
    </submittedName>
</protein>
<reference evidence="1 2" key="1">
    <citation type="submission" date="2008-02" db="EMBL/GenBank/DDBJ databases">
        <title>Annotation of Escherichia albertii TW07627.</title>
        <authorList>
            <person name="Sutton G."/>
            <person name="Whittam T.S."/>
            <person name="Sebastian Y."/>
        </authorList>
    </citation>
    <scope>NUCLEOTIDE SEQUENCE [LARGE SCALE GENOMIC DNA]</scope>
    <source>
        <strain evidence="1 2">TW07627</strain>
    </source>
</reference>
<proteinExistence type="predicted"/>
<dbReference type="Proteomes" id="UP000003042">
    <property type="component" value="Unassembled WGS sequence"/>
</dbReference>
<evidence type="ECO:0000313" key="2">
    <source>
        <dbReference type="Proteomes" id="UP000003042"/>
    </source>
</evidence>
<accession>A0ABC9NSD0</accession>
<gene>
    <name evidence="1" type="ORF">ESCAB7627_4512</name>
</gene>
<dbReference type="AlphaFoldDB" id="A0ABC9NSD0"/>
<dbReference type="EMBL" id="ABKX01000002">
    <property type="protein sequence ID" value="EDS93112.1"/>
    <property type="molecule type" value="Genomic_DNA"/>
</dbReference>
<comment type="caution">
    <text evidence="1">The sequence shown here is derived from an EMBL/GenBank/DDBJ whole genome shotgun (WGS) entry which is preliminary data.</text>
</comment>